<dbReference type="Proteomes" id="UP000799640">
    <property type="component" value="Unassembled WGS sequence"/>
</dbReference>
<evidence type="ECO:0000313" key="1">
    <source>
        <dbReference type="EMBL" id="KAF2395673.1"/>
    </source>
</evidence>
<accession>A0A6G1HHY4</accession>
<protein>
    <submittedName>
        <fullName evidence="1">Uncharacterized protein</fullName>
    </submittedName>
</protein>
<keyword evidence="2" id="KW-1185">Reference proteome</keyword>
<name>A0A6G1HHY4_9PEZI</name>
<dbReference type="EMBL" id="ML996712">
    <property type="protein sequence ID" value="KAF2395673.1"/>
    <property type="molecule type" value="Genomic_DNA"/>
</dbReference>
<organism evidence="1 2">
    <name type="scientific">Trichodelitschia bisporula</name>
    <dbReference type="NCBI Taxonomy" id="703511"/>
    <lineage>
        <taxon>Eukaryota</taxon>
        <taxon>Fungi</taxon>
        <taxon>Dikarya</taxon>
        <taxon>Ascomycota</taxon>
        <taxon>Pezizomycotina</taxon>
        <taxon>Dothideomycetes</taxon>
        <taxon>Dothideomycetes incertae sedis</taxon>
        <taxon>Phaeotrichales</taxon>
        <taxon>Phaeotrichaceae</taxon>
        <taxon>Trichodelitschia</taxon>
    </lineage>
</organism>
<proteinExistence type="predicted"/>
<gene>
    <name evidence="1" type="ORF">EJ06DRAFT_267417</name>
</gene>
<evidence type="ECO:0000313" key="2">
    <source>
        <dbReference type="Proteomes" id="UP000799640"/>
    </source>
</evidence>
<sequence length="171" mass="17791">MRVRVNSKTWFEQPTSCLLPHSLNSHKWDTAAHPSIGINPANPLLVYRCTATLATACLPLPRTCTAERQNALSAASEIEVTRVTDDRDGVLWLPGLGAANAHMGVAVRRAVALVAVAGATSDVGRLTDEAVGSLLKEVRDGIAGVSGNGRGAVGVRMDLLLGYLGAPVGAS</sequence>
<reference evidence="1" key="1">
    <citation type="journal article" date="2020" name="Stud. Mycol.">
        <title>101 Dothideomycetes genomes: a test case for predicting lifestyles and emergence of pathogens.</title>
        <authorList>
            <person name="Haridas S."/>
            <person name="Albert R."/>
            <person name="Binder M."/>
            <person name="Bloem J."/>
            <person name="Labutti K."/>
            <person name="Salamov A."/>
            <person name="Andreopoulos B."/>
            <person name="Baker S."/>
            <person name="Barry K."/>
            <person name="Bills G."/>
            <person name="Bluhm B."/>
            <person name="Cannon C."/>
            <person name="Castanera R."/>
            <person name="Culley D."/>
            <person name="Daum C."/>
            <person name="Ezra D."/>
            <person name="Gonzalez J."/>
            <person name="Henrissat B."/>
            <person name="Kuo A."/>
            <person name="Liang C."/>
            <person name="Lipzen A."/>
            <person name="Lutzoni F."/>
            <person name="Magnuson J."/>
            <person name="Mondo S."/>
            <person name="Nolan M."/>
            <person name="Ohm R."/>
            <person name="Pangilinan J."/>
            <person name="Park H.-J."/>
            <person name="Ramirez L."/>
            <person name="Alfaro M."/>
            <person name="Sun H."/>
            <person name="Tritt A."/>
            <person name="Yoshinaga Y."/>
            <person name="Zwiers L.-H."/>
            <person name="Turgeon B."/>
            <person name="Goodwin S."/>
            <person name="Spatafora J."/>
            <person name="Crous P."/>
            <person name="Grigoriev I."/>
        </authorList>
    </citation>
    <scope>NUCLEOTIDE SEQUENCE</scope>
    <source>
        <strain evidence="1">CBS 262.69</strain>
    </source>
</reference>
<dbReference type="AlphaFoldDB" id="A0A6G1HHY4"/>